<organism evidence="9 10">
    <name type="scientific">Haloechinothrix alba</name>
    <dbReference type="NCBI Taxonomy" id="664784"/>
    <lineage>
        <taxon>Bacteria</taxon>
        <taxon>Bacillati</taxon>
        <taxon>Actinomycetota</taxon>
        <taxon>Actinomycetes</taxon>
        <taxon>Pseudonocardiales</taxon>
        <taxon>Pseudonocardiaceae</taxon>
        <taxon>Haloechinothrix</taxon>
    </lineage>
</organism>
<dbReference type="CDD" id="cd00537">
    <property type="entry name" value="MTHFR"/>
    <property type="match status" value="1"/>
</dbReference>
<evidence type="ECO:0000256" key="4">
    <source>
        <dbReference type="ARBA" id="ARBA00022630"/>
    </source>
</evidence>
<name>A0A238Y5X2_9PSEU</name>
<accession>A0A238Y5X2</accession>
<evidence type="ECO:0000256" key="6">
    <source>
        <dbReference type="ARBA" id="ARBA00023002"/>
    </source>
</evidence>
<reference evidence="9 10" key="1">
    <citation type="submission" date="2017-06" db="EMBL/GenBank/DDBJ databases">
        <authorList>
            <person name="Kim H.J."/>
            <person name="Triplett B.A."/>
        </authorList>
    </citation>
    <scope>NUCLEOTIDE SEQUENCE [LARGE SCALE GENOMIC DNA]</scope>
    <source>
        <strain evidence="9 10">DSM 45207</strain>
    </source>
</reference>
<dbReference type="Proteomes" id="UP000198348">
    <property type="component" value="Unassembled WGS sequence"/>
</dbReference>
<gene>
    <name evidence="9" type="ORF">SAMN06265360_113132</name>
</gene>
<keyword evidence="10" id="KW-1185">Reference proteome</keyword>
<keyword evidence="4 8" id="KW-0285">Flavoprotein</keyword>
<dbReference type="AlphaFoldDB" id="A0A238Y5X2"/>
<keyword evidence="6 8" id="KW-0560">Oxidoreductase</keyword>
<proteinExistence type="inferred from homology"/>
<dbReference type="InterPro" id="IPR003171">
    <property type="entry name" value="Mehydrof_redctse-like"/>
</dbReference>
<dbReference type="GO" id="GO:0035999">
    <property type="term" value="P:tetrahydrofolate interconversion"/>
    <property type="evidence" value="ECO:0007669"/>
    <property type="project" value="UniProtKB-UniPathway"/>
</dbReference>
<evidence type="ECO:0000256" key="8">
    <source>
        <dbReference type="RuleBase" id="RU003862"/>
    </source>
</evidence>
<evidence type="ECO:0000313" key="10">
    <source>
        <dbReference type="Proteomes" id="UP000198348"/>
    </source>
</evidence>
<evidence type="ECO:0000256" key="3">
    <source>
        <dbReference type="ARBA" id="ARBA00006743"/>
    </source>
</evidence>
<protein>
    <recommendedName>
        <fullName evidence="8">Methylenetetrahydrofolate reductase</fullName>
    </recommendedName>
</protein>
<evidence type="ECO:0000256" key="1">
    <source>
        <dbReference type="ARBA" id="ARBA00001974"/>
    </source>
</evidence>
<evidence type="ECO:0000256" key="7">
    <source>
        <dbReference type="ARBA" id="ARBA00048628"/>
    </source>
</evidence>
<sequence length="322" mass="34662">MIVSGSGLVEALRAGRFVVTAELGPPRGADTDVVRKKGRALRGWVDAVNITDNQGGFVRLSSLAGSLVLLDEGVDPVMQLTARDRNRIALQSDLVSAAALGVRNVLLLSGDHPSYGDHPDAKPVFDLDSTQMVWTARNLRDHGQLLSGRSLDPPPDLHIGAVENPFAPPVGFRARRLAKKVRAGAEYVQTQLVFDVGAFAGWMAEVRDLGLHERAHIIAGIGPIVSPQALEHMRTKVPGVHVPDAVATRLLRAGTEGFTEEALRVCAESIHRIRAIEGVSGIHLMAFGREHLIPEIVDRSGLDRSRFDMNACGSRERSADAG</sequence>
<comment type="pathway">
    <text evidence="2 8">One-carbon metabolism; tetrahydrofolate interconversion.</text>
</comment>
<dbReference type="UniPathway" id="UPA00193"/>
<dbReference type="PANTHER" id="PTHR45754:SF3">
    <property type="entry name" value="METHYLENETETRAHYDROFOLATE REDUCTASE (NADPH)"/>
    <property type="match status" value="1"/>
</dbReference>
<dbReference type="GO" id="GO:0106312">
    <property type="term" value="F:methylenetetrahydrofolate reductase (NADH) activity"/>
    <property type="evidence" value="ECO:0007669"/>
    <property type="project" value="UniProtKB-EC"/>
</dbReference>
<comment type="similarity">
    <text evidence="3 8">Belongs to the methylenetetrahydrofolate reductase family.</text>
</comment>
<dbReference type="Gene3D" id="3.20.20.220">
    <property type="match status" value="1"/>
</dbReference>
<dbReference type="SUPFAM" id="SSF51730">
    <property type="entry name" value="FAD-linked oxidoreductase"/>
    <property type="match status" value="1"/>
</dbReference>
<dbReference type="InterPro" id="IPR029041">
    <property type="entry name" value="FAD-linked_oxidoreductase-like"/>
</dbReference>
<comment type="cofactor">
    <cofactor evidence="1 8">
        <name>FAD</name>
        <dbReference type="ChEBI" id="CHEBI:57692"/>
    </cofactor>
</comment>
<dbReference type="GO" id="GO:0005829">
    <property type="term" value="C:cytosol"/>
    <property type="evidence" value="ECO:0007669"/>
    <property type="project" value="TreeGrafter"/>
</dbReference>
<evidence type="ECO:0000313" key="9">
    <source>
        <dbReference type="EMBL" id="SNR66191.1"/>
    </source>
</evidence>
<dbReference type="EMBL" id="FZNW01000013">
    <property type="protein sequence ID" value="SNR66191.1"/>
    <property type="molecule type" value="Genomic_DNA"/>
</dbReference>
<keyword evidence="5 8" id="KW-0274">FAD</keyword>
<dbReference type="GO" id="GO:0071949">
    <property type="term" value="F:FAD binding"/>
    <property type="evidence" value="ECO:0007669"/>
    <property type="project" value="TreeGrafter"/>
</dbReference>
<evidence type="ECO:0000256" key="5">
    <source>
        <dbReference type="ARBA" id="ARBA00022827"/>
    </source>
</evidence>
<dbReference type="PANTHER" id="PTHR45754">
    <property type="entry name" value="METHYLENETETRAHYDROFOLATE REDUCTASE"/>
    <property type="match status" value="1"/>
</dbReference>
<dbReference type="GO" id="GO:0009086">
    <property type="term" value="P:methionine biosynthetic process"/>
    <property type="evidence" value="ECO:0007669"/>
    <property type="project" value="TreeGrafter"/>
</dbReference>
<dbReference type="Pfam" id="PF02219">
    <property type="entry name" value="MTHFR"/>
    <property type="match status" value="1"/>
</dbReference>
<evidence type="ECO:0000256" key="2">
    <source>
        <dbReference type="ARBA" id="ARBA00004777"/>
    </source>
</evidence>
<comment type="catalytic activity">
    <reaction evidence="7">
        <text>(6S)-5-methyl-5,6,7,8-tetrahydrofolate + NAD(+) = (6R)-5,10-methylene-5,6,7,8-tetrahydrofolate + NADH + H(+)</text>
        <dbReference type="Rhea" id="RHEA:19821"/>
        <dbReference type="ChEBI" id="CHEBI:15378"/>
        <dbReference type="ChEBI" id="CHEBI:15636"/>
        <dbReference type="ChEBI" id="CHEBI:18608"/>
        <dbReference type="ChEBI" id="CHEBI:57540"/>
        <dbReference type="ChEBI" id="CHEBI:57945"/>
        <dbReference type="EC" id="1.5.1.54"/>
    </reaction>
    <physiologicalReaction direction="right-to-left" evidence="7">
        <dbReference type="Rhea" id="RHEA:19823"/>
    </physiologicalReaction>
</comment>